<sequence>MKKNELVVYRPPEYYLNYSKTTNISLICNSNRMENVVLPILTLYNLLQRLRGGTNEQTTEKETEEKTYT</sequence>
<dbReference type="EMBL" id="BK016080">
    <property type="protein sequence ID" value="DAF93103.1"/>
    <property type="molecule type" value="Genomic_DNA"/>
</dbReference>
<name>A0A8S5UF30_9CAUD</name>
<reference evidence="1" key="1">
    <citation type="journal article" date="2021" name="Proc. Natl. Acad. Sci. U.S.A.">
        <title>A Catalog of Tens of Thousands of Viruses from Human Metagenomes Reveals Hidden Associations with Chronic Diseases.</title>
        <authorList>
            <person name="Tisza M.J."/>
            <person name="Buck C.B."/>
        </authorList>
    </citation>
    <scope>NUCLEOTIDE SEQUENCE</scope>
    <source>
        <strain evidence="1">CtcyQ27</strain>
    </source>
</reference>
<evidence type="ECO:0000313" key="1">
    <source>
        <dbReference type="EMBL" id="DAF93103.1"/>
    </source>
</evidence>
<organism evidence="1">
    <name type="scientific">Myoviridae sp. ctcyQ27</name>
    <dbReference type="NCBI Taxonomy" id="2825139"/>
    <lineage>
        <taxon>Viruses</taxon>
        <taxon>Duplodnaviria</taxon>
        <taxon>Heunggongvirae</taxon>
        <taxon>Uroviricota</taxon>
        <taxon>Caudoviricetes</taxon>
    </lineage>
</organism>
<protein>
    <submittedName>
        <fullName evidence="1">Uncharacterized protein</fullName>
    </submittedName>
</protein>
<proteinExistence type="predicted"/>
<accession>A0A8S5UF30</accession>